<evidence type="ECO:0000256" key="4">
    <source>
        <dbReference type="ARBA" id="ARBA00022833"/>
    </source>
</evidence>
<dbReference type="InterPro" id="IPR011011">
    <property type="entry name" value="Znf_FYVE_PHD"/>
</dbReference>
<feature type="compositionally biased region" description="Basic residues" evidence="7">
    <location>
        <begin position="481"/>
        <end position="494"/>
    </location>
</feature>
<evidence type="ECO:0000256" key="7">
    <source>
        <dbReference type="SAM" id="MobiDB-lite"/>
    </source>
</evidence>
<feature type="compositionally biased region" description="Basic and acidic residues" evidence="7">
    <location>
        <begin position="423"/>
        <end position="435"/>
    </location>
</feature>
<evidence type="ECO:0000256" key="1">
    <source>
        <dbReference type="ARBA" id="ARBA00004123"/>
    </source>
</evidence>
<dbReference type="SUPFAM" id="SSF57903">
    <property type="entry name" value="FYVE/PHD zinc finger"/>
    <property type="match status" value="1"/>
</dbReference>
<evidence type="ECO:0000256" key="5">
    <source>
        <dbReference type="ARBA" id="ARBA00023242"/>
    </source>
</evidence>
<comment type="subcellular location">
    <subcellularLocation>
        <location evidence="1">Nucleus</location>
    </subcellularLocation>
</comment>
<reference evidence="9" key="1">
    <citation type="journal article" date="2017" name="Nature">
        <title>The genome of Chenopodium quinoa.</title>
        <authorList>
            <person name="Jarvis D.E."/>
            <person name="Ho Y.S."/>
            <person name="Lightfoot D.J."/>
            <person name="Schmoeckel S.M."/>
            <person name="Li B."/>
            <person name="Borm T.J.A."/>
            <person name="Ohyanagi H."/>
            <person name="Mineta K."/>
            <person name="Michell C.T."/>
            <person name="Saber N."/>
            <person name="Kharbatia N.M."/>
            <person name="Rupper R.R."/>
            <person name="Sharp A.R."/>
            <person name="Dally N."/>
            <person name="Boughton B.A."/>
            <person name="Woo Y.H."/>
            <person name="Gao G."/>
            <person name="Schijlen E.G.W.M."/>
            <person name="Guo X."/>
            <person name="Momin A.A."/>
            <person name="Negrao S."/>
            <person name="Al-Babili S."/>
            <person name="Gehring C."/>
            <person name="Roessner U."/>
            <person name="Jung C."/>
            <person name="Murphy K."/>
            <person name="Arold S.T."/>
            <person name="Gojobori T."/>
            <person name="van der Linden C.G."/>
            <person name="van Loo E.N."/>
            <person name="Jellen E.N."/>
            <person name="Maughan P.J."/>
            <person name="Tester M."/>
        </authorList>
    </citation>
    <scope>NUCLEOTIDE SEQUENCE [LARGE SCALE GENOMIC DNA]</scope>
    <source>
        <strain evidence="9">cv. PI 614886</strain>
    </source>
</reference>
<dbReference type="InterPro" id="IPR054292">
    <property type="entry name" value="DUF7028"/>
</dbReference>
<feature type="region of interest" description="Disordered" evidence="7">
    <location>
        <begin position="168"/>
        <end position="210"/>
    </location>
</feature>
<dbReference type="GO" id="GO:0003677">
    <property type="term" value="F:DNA binding"/>
    <property type="evidence" value="ECO:0007669"/>
    <property type="project" value="InterPro"/>
</dbReference>
<dbReference type="GO" id="GO:0008270">
    <property type="term" value="F:zinc ion binding"/>
    <property type="evidence" value="ECO:0007669"/>
    <property type="project" value="UniProtKB-KW"/>
</dbReference>
<dbReference type="PROSITE" id="PS50016">
    <property type="entry name" value="ZF_PHD_2"/>
    <property type="match status" value="1"/>
</dbReference>
<feature type="region of interest" description="Disordered" evidence="7">
    <location>
        <begin position="567"/>
        <end position="592"/>
    </location>
</feature>
<feature type="compositionally biased region" description="Basic residues" evidence="7">
    <location>
        <begin position="362"/>
        <end position="373"/>
    </location>
</feature>
<feature type="compositionally biased region" description="Acidic residues" evidence="7">
    <location>
        <begin position="657"/>
        <end position="669"/>
    </location>
</feature>
<accession>A0A803MS48</accession>
<keyword evidence="10" id="KW-1185">Reference proteome</keyword>
<evidence type="ECO:0000256" key="6">
    <source>
        <dbReference type="PROSITE-ProRule" id="PRU00146"/>
    </source>
</evidence>
<keyword evidence="2" id="KW-0479">Metal-binding</keyword>
<evidence type="ECO:0000259" key="8">
    <source>
        <dbReference type="PROSITE" id="PS50016"/>
    </source>
</evidence>
<protein>
    <recommendedName>
        <fullName evidence="8">PHD-type domain-containing protein</fullName>
    </recommendedName>
</protein>
<evidence type="ECO:0000256" key="3">
    <source>
        <dbReference type="ARBA" id="ARBA00022771"/>
    </source>
</evidence>
<dbReference type="GO" id="GO:0005634">
    <property type="term" value="C:nucleus"/>
    <property type="evidence" value="ECO:0007669"/>
    <property type="project" value="UniProtKB-SubCell"/>
</dbReference>
<feature type="region of interest" description="Disordered" evidence="7">
    <location>
        <begin position="655"/>
        <end position="683"/>
    </location>
</feature>
<dbReference type="InterPro" id="IPR017956">
    <property type="entry name" value="AT_hook_DNA-bd_motif"/>
</dbReference>
<dbReference type="Pfam" id="PF22970">
    <property type="entry name" value="DUF7028"/>
    <property type="match status" value="1"/>
</dbReference>
<dbReference type="InterPro" id="IPR019787">
    <property type="entry name" value="Znf_PHD-finger"/>
</dbReference>
<proteinExistence type="predicted"/>
<dbReference type="EnsemblPlants" id="AUR62034307-RA">
    <property type="protein sequence ID" value="AUR62034307-RA:cds"/>
    <property type="gene ID" value="AUR62034307"/>
</dbReference>
<feature type="compositionally biased region" description="Basic and acidic residues" evidence="7">
    <location>
        <begin position="461"/>
        <end position="472"/>
    </location>
</feature>
<evidence type="ECO:0000313" key="9">
    <source>
        <dbReference type="EnsemblPlants" id="AUR62034307-RA:cds"/>
    </source>
</evidence>
<dbReference type="Pfam" id="PF23209">
    <property type="entry name" value="IDM1_C"/>
    <property type="match status" value="1"/>
</dbReference>
<feature type="domain" description="PHD-type" evidence="8">
    <location>
        <begin position="832"/>
        <end position="877"/>
    </location>
</feature>
<feature type="region of interest" description="Disordered" evidence="7">
    <location>
        <begin position="309"/>
        <end position="549"/>
    </location>
</feature>
<name>A0A803MS48_CHEQI</name>
<dbReference type="GO" id="GO:0003714">
    <property type="term" value="F:transcription corepressor activity"/>
    <property type="evidence" value="ECO:0007669"/>
    <property type="project" value="InterPro"/>
</dbReference>
<dbReference type="Pfam" id="PF00628">
    <property type="entry name" value="PHD"/>
    <property type="match status" value="1"/>
</dbReference>
<sequence>MREGLRSSSSKKEDVKVGLEHSVSNLRRVKIPDLNLEDDPDDILSEEVEILGSEVSKADGKSNGVVCEKEGVGEDEGKGMEVEDGGEVYATPEFKCSRVVGVEGEVVAAEAVGDVDLSMGVCSTRGINDEKKIDEFFENVGGEEKAAGVEGLKCSVDSDDRALESALAVDKKKGSGDDEGLVRSSVEGSRSINGNCDGETEDMEEHVDADPKLSKDLQSNLDAQMESPEKESVSVGIKCKFDEVDGCKGFKKEAKQERVQVAARVLRSRVVPANGLGEETEGNSIGFLQRKRKRVTDGLKEAAVVVEDESSRSALEKSYGIRKSKRSTDNSGEELVEPNNARVVSEIEDENVNNKLIGSSERKRKRGRPKLSRNHPEKEVNQTDEGLNSVSKVDEEGLDNKSASSFKKKNRRGRPRKTANAFENERVVPKVENEAGRNNNPASSKKKDGRGRPRKSANYLENEKAAPIKVENEGVDLSNRSVRKSKKKGKRGRPKKEPETDAVKIVCHDNGKVKGDRDLKVSPVAAPVRRSRRDSHPPKVSEKPSDEVPLEKVVRSGKKVNFVGLDKDTVGRSSKGEETPLPENNSPAKRKRAEIAGSLSSEKNAIRNQIVEMLLSAGWTIEYRPRNGREYKDAVYVNREGKTHWSVTKAYNSLQQEAEEDGDTSDEEGSASRKAGAKQKHFTLKGKPSVRVGAQGRRRCALVVRRSNQDSTSEIDGAIAHSGKHSVLARMIDLGTVSLDGKVHYKNHHDAESVLEGSITRDGIHCCCCKEIISVSDFENHAGSKLYQPYENIYLESGSSLLQCLLDSWNKQDETGRLGFHGVNVNVDDPNDDTCAICGDGGDLMCCDGCPSTFHLDCLDIEEFPLGEWHCVFCSCKFCGVGGDSATATEEVESDTVSSQLVTCTFCEEKYHKSCIREEDDLSAKSRRPYFCGRNCAQMSERLKSLLGAKCDLGDGYSWTLLQRSDFKEESVILEPQKIQNNSKLAVALSVMEECFLPIFDQRSGVNLIRHVIYSCGSNFNRLNFSSFLTVVLEKGDEVISAASIRIRGKQLAEMPFIGTRNVYRRKGMCRRLLAAIGQALGTLEIENLVIPAITELTNTWTSVFGFNPLEESIRREMRSMNMLVFAHTDMLQKPIVNQQFAEKSTSFIEKDADSGVSQNDQIDCPAVKTDADKPEIDDGCLNGKFDLNCVAPNAPDSSSDEKCLVHPDSDAENCEDDVKRRMNYGDDKNDDGRTGVSDIVMNSSELRTLHPDLNLMAETDSFSDEKSHGCHGPDTMNFDEVAKSTSNSSGLTNVKECCTVESDDDQNGDSTSVRSSEEKVLKYDLNLEGKVLEDDDSLRSNSTSVGAPFSRLDGQESIDHLTTQGNDNLLEVTNCCSSQNVDGETGPSAFPAAGQVSEIKYSEVETSKANDLGSNTGDLTAGAELLTKSTKCSDSESKNSLVVCTRVAQVTTESSCNLSSAAGESCVAGVFHGSGMAKCTFWYSISIMTVTSFQYLDRKADNLRPLGSPMTISRVDESFAYVQIADHFLQYSTQQNCSVACTAAAAAALVAAWWLVQLPRVLLQRPMQLAAATAAWWLLRLLLRLPGQLLRLLLRLPGLLPGSCCSCLGVAWWLLAAALHNPRLLPRVL</sequence>
<dbReference type="Gramene" id="AUR62034307-RA">
    <property type="protein sequence ID" value="AUR62034307-RA:cds"/>
    <property type="gene ID" value="AUR62034307"/>
</dbReference>
<dbReference type="InterPro" id="IPR019786">
    <property type="entry name" value="Zinc_finger_PHD-type_CS"/>
</dbReference>
<reference evidence="9" key="2">
    <citation type="submission" date="2021-03" db="UniProtKB">
        <authorList>
            <consortium name="EnsemblPlants"/>
        </authorList>
    </citation>
    <scope>IDENTIFICATION</scope>
</reference>
<dbReference type="InterPro" id="IPR013083">
    <property type="entry name" value="Znf_RING/FYVE/PHD"/>
</dbReference>
<dbReference type="OMA" id="MECSESG"/>
<organism evidence="9 10">
    <name type="scientific">Chenopodium quinoa</name>
    <name type="common">Quinoa</name>
    <dbReference type="NCBI Taxonomy" id="63459"/>
    <lineage>
        <taxon>Eukaryota</taxon>
        <taxon>Viridiplantae</taxon>
        <taxon>Streptophyta</taxon>
        <taxon>Embryophyta</taxon>
        <taxon>Tracheophyta</taxon>
        <taxon>Spermatophyta</taxon>
        <taxon>Magnoliopsida</taxon>
        <taxon>eudicotyledons</taxon>
        <taxon>Gunneridae</taxon>
        <taxon>Pentapetalae</taxon>
        <taxon>Caryophyllales</taxon>
        <taxon>Chenopodiaceae</taxon>
        <taxon>Chenopodioideae</taxon>
        <taxon>Atripliceae</taxon>
        <taxon>Chenopodium</taxon>
    </lineage>
</organism>
<dbReference type="GO" id="GO:0006357">
    <property type="term" value="P:regulation of transcription by RNA polymerase II"/>
    <property type="evidence" value="ECO:0007669"/>
    <property type="project" value="TreeGrafter"/>
</dbReference>
<dbReference type="SMART" id="SM00249">
    <property type="entry name" value="PHD"/>
    <property type="match status" value="2"/>
</dbReference>
<dbReference type="InterPro" id="IPR032308">
    <property type="entry name" value="TDBD"/>
</dbReference>
<keyword evidence="3 6" id="KW-0863">Zinc-finger</keyword>
<dbReference type="Pfam" id="PF16135">
    <property type="entry name" value="TDBD"/>
    <property type="match status" value="1"/>
</dbReference>
<feature type="compositionally biased region" description="Basic and acidic residues" evidence="7">
    <location>
        <begin position="495"/>
        <end position="520"/>
    </location>
</feature>
<keyword evidence="5" id="KW-0539">Nucleus</keyword>
<feature type="region of interest" description="Disordered" evidence="7">
    <location>
        <begin position="58"/>
        <end position="82"/>
    </location>
</feature>
<evidence type="ECO:0000313" key="10">
    <source>
        <dbReference type="Proteomes" id="UP000596660"/>
    </source>
</evidence>
<dbReference type="Proteomes" id="UP000596660">
    <property type="component" value="Unplaced"/>
</dbReference>
<dbReference type="PROSITE" id="PS01359">
    <property type="entry name" value="ZF_PHD_1"/>
    <property type="match status" value="1"/>
</dbReference>
<feature type="compositionally biased region" description="Basic and acidic residues" evidence="7">
    <location>
        <begin position="567"/>
        <end position="578"/>
    </location>
</feature>
<dbReference type="Gene3D" id="3.30.40.10">
    <property type="entry name" value="Zinc/RING finger domain, C3HC4 (zinc finger)"/>
    <property type="match status" value="2"/>
</dbReference>
<feature type="compositionally biased region" description="Basic and acidic residues" evidence="7">
    <location>
        <begin position="67"/>
        <end position="81"/>
    </location>
</feature>
<dbReference type="InterPro" id="IPR042163">
    <property type="entry name" value="PHF12"/>
</dbReference>
<dbReference type="PANTHER" id="PTHR46309">
    <property type="entry name" value="PHD FINGER PROTEIN 12"/>
    <property type="match status" value="1"/>
</dbReference>
<feature type="compositionally biased region" description="Basic residues" evidence="7">
    <location>
        <begin position="406"/>
        <end position="417"/>
    </location>
</feature>
<keyword evidence="4" id="KW-0862">Zinc</keyword>
<dbReference type="InterPro" id="IPR001965">
    <property type="entry name" value="Znf_PHD"/>
</dbReference>
<dbReference type="InterPro" id="IPR056511">
    <property type="entry name" value="IDM1_C"/>
</dbReference>
<dbReference type="PANTHER" id="PTHR46309:SF1">
    <property type="entry name" value="PHD FINGER PROTEIN 12"/>
    <property type="match status" value="1"/>
</dbReference>
<feature type="compositionally biased region" description="Basic and acidic residues" evidence="7">
    <location>
        <begin position="534"/>
        <end position="549"/>
    </location>
</feature>
<dbReference type="SMART" id="SM00384">
    <property type="entry name" value="AT_hook"/>
    <property type="match status" value="4"/>
</dbReference>
<evidence type="ECO:0000256" key="2">
    <source>
        <dbReference type="ARBA" id="ARBA00022723"/>
    </source>
</evidence>